<dbReference type="EMBL" id="CP145892">
    <property type="protein sequence ID" value="WWP19777.1"/>
    <property type="molecule type" value="Genomic_DNA"/>
</dbReference>
<name>A0ABD8AQC8_PAEAM</name>
<gene>
    <name evidence="1" type="ORF">V6668_25560</name>
</gene>
<organism evidence="1 2">
    <name type="scientific">Paenibacillus amylolyticus</name>
    <dbReference type="NCBI Taxonomy" id="1451"/>
    <lineage>
        <taxon>Bacteria</taxon>
        <taxon>Bacillati</taxon>
        <taxon>Bacillota</taxon>
        <taxon>Bacilli</taxon>
        <taxon>Bacillales</taxon>
        <taxon>Paenibacillaceae</taxon>
        <taxon>Paenibacillus</taxon>
    </lineage>
</organism>
<dbReference type="GeneID" id="93478911"/>
<evidence type="ECO:0000313" key="2">
    <source>
        <dbReference type="Proteomes" id="UP001364764"/>
    </source>
</evidence>
<evidence type="ECO:0000313" key="1">
    <source>
        <dbReference type="EMBL" id="WWP19777.1"/>
    </source>
</evidence>
<protein>
    <submittedName>
        <fullName evidence="1">Uncharacterized protein</fullName>
    </submittedName>
</protein>
<sequence>MEPITVLSDGKRRIAYENIIQLFRNWIEDSTSGSAIETHRGSWGKARYCIVDYQVAEEAVSAANAIRAFMPQLPLLVITDFKSLIRKRHLQEITGTGEMKMILWNEQDPNQLIKDMENWFHSSSIHNSKIAIPPILSMR</sequence>
<proteinExistence type="predicted"/>
<reference evidence="1 2" key="1">
    <citation type="submission" date="2024-02" db="EMBL/GenBank/DDBJ databases">
        <title>Complete sequences of two Paenibacillus sp. strains and one Lysinibacillus strain isolated from the environment on STAA medium highlight biotechnological potential.</title>
        <authorList>
            <person name="Attere S.A."/>
            <person name="Piche L.C."/>
            <person name="Intertaglia L."/>
            <person name="Lami R."/>
            <person name="Charette S.J."/>
            <person name="Vincent A.T."/>
        </authorList>
    </citation>
    <scope>NUCLEOTIDE SEQUENCE [LARGE SCALE GENOMIC DNA]</scope>
    <source>
        <strain evidence="1 2">Y5S-7</strain>
    </source>
</reference>
<dbReference type="Proteomes" id="UP001364764">
    <property type="component" value="Chromosome"/>
</dbReference>
<dbReference type="RefSeq" id="WP_100529824.1">
    <property type="nucleotide sequence ID" value="NZ_CP145892.1"/>
</dbReference>
<accession>A0ABD8AQC8</accession>
<dbReference type="AlphaFoldDB" id="A0ABD8AQC8"/>